<gene>
    <name evidence="2" type="ORF">SPRG_18085</name>
</gene>
<dbReference type="VEuPathDB" id="FungiDB:SPRG_18085"/>
<dbReference type="RefSeq" id="XP_012212902.1">
    <property type="nucleotide sequence ID" value="XM_012357512.1"/>
</dbReference>
<sequence>MDTKAYFQEQERRYNKLMAAFKKNGQIRDALSKVLNTEIVKLRKRIKASNTRADARDAEMAILLRDAKDLRERWAALEHGRDLDELGDFAVRYCEFKIALQPRASTTSVGKKHKSKKSKKSSKHANGHSLVPTVRPSNEWVFRPYRYTKLCEIIAKLTPDDFPDQPDAKLVFQAGLEEFERLATEAQKRFSLL</sequence>
<name>A0A067BI28_SAPPC</name>
<accession>A0A067BI28</accession>
<keyword evidence="3" id="KW-1185">Reference proteome</keyword>
<reference evidence="2 3" key="1">
    <citation type="journal article" date="2013" name="PLoS Genet.">
        <title>Distinctive expansion of potential virulence genes in the genome of the oomycete fish pathogen Saprolegnia parasitica.</title>
        <authorList>
            <person name="Jiang R.H."/>
            <person name="de Bruijn I."/>
            <person name="Haas B.J."/>
            <person name="Belmonte R."/>
            <person name="Lobach L."/>
            <person name="Christie J."/>
            <person name="van den Ackerveken G."/>
            <person name="Bottin A."/>
            <person name="Bulone V."/>
            <person name="Diaz-Moreno S.M."/>
            <person name="Dumas B."/>
            <person name="Fan L."/>
            <person name="Gaulin E."/>
            <person name="Govers F."/>
            <person name="Grenville-Briggs L.J."/>
            <person name="Horner N.R."/>
            <person name="Levin J.Z."/>
            <person name="Mammella M."/>
            <person name="Meijer H.J."/>
            <person name="Morris P."/>
            <person name="Nusbaum C."/>
            <person name="Oome S."/>
            <person name="Phillips A.J."/>
            <person name="van Rooyen D."/>
            <person name="Rzeszutek E."/>
            <person name="Saraiva M."/>
            <person name="Secombes C.J."/>
            <person name="Seidl M.F."/>
            <person name="Snel B."/>
            <person name="Stassen J.H."/>
            <person name="Sykes S."/>
            <person name="Tripathy S."/>
            <person name="van den Berg H."/>
            <person name="Vega-Arreguin J.C."/>
            <person name="Wawra S."/>
            <person name="Young S.K."/>
            <person name="Zeng Q."/>
            <person name="Dieguez-Uribeondo J."/>
            <person name="Russ C."/>
            <person name="Tyler B.M."/>
            <person name="van West P."/>
        </authorList>
    </citation>
    <scope>NUCLEOTIDE SEQUENCE [LARGE SCALE GENOMIC DNA]</scope>
    <source>
        <strain evidence="2 3">CBS 223.65</strain>
    </source>
</reference>
<proteinExistence type="predicted"/>
<organism evidence="2 3">
    <name type="scientific">Saprolegnia parasitica (strain CBS 223.65)</name>
    <dbReference type="NCBI Taxonomy" id="695850"/>
    <lineage>
        <taxon>Eukaryota</taxon>
        <taxon>Sar</taxon>
        <taxon>Stramenopiles</taxon>
        <taxon>Oomycota</taxon>
        <taxon>Saprolegniomycetes</taxon>
        <taxon>Saprolegniales</taxon>
        <taxon>Saprolegniaceae</taxon>
        <taxon>Saprolegnia</taxon>
    </lineage>
</organism>
<dbReference type="KEGG" id="spar:SPRG_18085"/>
<dbReference type="Proteomes" id="UP000030745">
    <property type="component" value="Unassembled WGS sequence"/>
</dbReference>
<evidence type="ECO:0000313" key="3">
    <source>
        <dbReference type="Proteomes" id="UP000030745"/>
    </source>
</evidence>
<evidence type="ECO:0000256" key="1">
    <source>
        <dbReference type="SAM" id="MobiDB-lite"/>
    </source>
</evidence>
<protein>
    <submittedName>
        <fullName evidence="2">Uncharacterized protein</fullName>
    </submittedName>
</protein>
<dbReference type="EMBL" id="KK584151">
    <property type="protein sequence ID" value="KDO16390.1"/>
    <property type="molecule type" value="Genomic_DNA"/>
</dbReference>
<feature type="region of interest" description="Disordered" evidence="1">
    <location>
        <begin position="107"/>
        <end position="131"/>
    </location>
</feature>
<feature type="compositionally biased region" description="Basic residues" evidence="1">
    <location>
        <begin position="110"/>
        <end position="126"/>
    </location>
</feature>
<dbReference type="AlphaFoldDB" id="A0A067BI28"/>
<evidence type="ECO:0000313" key="2">
    <source>
        <dbReference type="EMBL" id="KDO16390.1"/>
    </source>
</evidence>
<dbReference type="GeneID" id="24139611"/>